<dbReference type="InterPro" id="IPR036188">
    <property type="entry name" value="FAD/NAD-bd_sf"/>
</dbReference>
<keyword evidence="5" id="KW-0560">Oxidoreductase</keyword>
<dbReference type="GO" id="GO:0004497">
    <property type="term" value="F:monooxygenase activity"/>
    <property type="evidence" value="ECO:0007669"/>
    <property type="project" value="UniProtKB-KW"/>
</dbReference>
<dbReference type="EMBL" id="JABWRS010000005">
    <property type="protein sequence ID" value="MBC3475675.1"/>
    <property type="molecule type" value="Genomic_DNA"/>
</dbReference>
<evidence type="ECO:0000256" key="1">
    <source>
        <dbReference type="ARBA" id="ARBA00001974"/>
    </source>
</evidence>
<dbReference type="PANTHER" id="PTHR43004">
    <property type="entry name" value="TRK SYSTEM POTASSIUM UPTAKE PROTEIN"/>
    <property type="match status" value="1"/>
</dbReference>
<dbReference type="Proteomes" id="UP000628086">
    <property type="component" value="Unassembled WGS sequence"/>
</dbReference>
<dbReference type="InterPro" id="IPR050641">
    <property type="entry name" value="RIFMO-like"/>
</dbReference>
<dbReference type="SUPFAM" id="SSF51905">
    <property type="entry name" value="FAD/NAD(P)-binding domain"/>
    <property type="match status" value="1"/>
</dbReference>
<name>A0ABR6V602_9PSED</name>
<proteinExistence type="predicted"/>
<comment type="cofactor">
    <cofactor evidence="1">
        <name>FAD</name>
        <dbReference type="ChEBI" id="CHEBI:57692"/>
    </cofactor>
</comment>
<dbReference type="PRINTS" id="PR00420">
    <property type="entry name" value="RNGMNOXGNASE"/>
</dbReference>
<dbReference type="InterPro" id="IPR002938">
    <property type="entry name" value="FAD-bd"/>
</dbReference>
<keyword evidence="5" id="KW-0503">Monooxygenase</keyword>
<evidence type="ECO:0000259" key="4">
    <source>
        <dbReference type="Pfam" id="PF01494"/>
    </source>
</evidence>
<keyword evidence="6" id="KW-1185">Reference proteome</keyword>
<reference evidence="5 6" key="1">
    <citation type="journal article" date="2020" name="Microorganisms">
        <title>Reliable Identification of Environmental Pseudomonas Isolates Using the rpoD Gene.</title>
        <authorList>
            <consortium name="The Broad Institute Genome Sequencing Platform"/>
            <person name="Girard L."/>
            <person name="Lood C."/>
            <person name="Rokni-Zadeh H."/>
            <person name="van Noort V."/>
            <person name="Lavigne R."/>
            <person name="De Mot R."/>
        </authorList>
    </citation>
    <scope>NUCLEOTIDE SEQUENCE [LARGE SCALE GENOMIC DNA]</scope>
    <source>
        <strain evidence="5 6">RW7P2</strain>
    </source>
</reference>
<dbReference type="PANTHER" id="PTHR43004:SF19">
    <property type="entry name" value="BINDING MONOOXYGENASE, PUTATIVE (JCVI)-RELATED"/>
    <property type="match status" value="1"/>
</dbReference>
<gene>
    <name evidence="5" type="ORF">HU747_08670</name>
</gene>
<comment type="caution">
    <text evidence="5">The sequence shown here is derived from an EMBL/GenBank/DDBJ whole genome shotgun (WGS) entry which is preliminary data.</text>
</comment>
<accession>A0ABR6V602</accession>
<evidence type="ECO:0000313" key="6">
    <source>
        <dbReference type="Proteomes" id="UP000628086"/>
    </source>
</evidence>
<keyword evidence="2" id="KW-0285">Flavoprotein</keyword>
<feature type="domain" description="FAD-binding" evidence="4">
    <location>
        <begin position="9"/>
        <end position="342"/>
    </location>
</feature>
<keyword evidence="3" id="KW-0274">FAD</keyword>
<dbReference type="RefSeq" id="WP_186598501.1">
    <property type="nucleotide sequence ID" value="NZ_JABWRR010000001.1"/>
</dbReference>
<evidence type="ECO:0000313" key="5">
    <source>
        <dbReference type="EMBL" id="MBC3475675.1"/>
    </source>
</evidence>
<dbReference type="Gene3D" id="3.30.70.2450">
    <property type="match status" value="1"/>
</dbReference>
<evidence type="ECO:0000256" key="3">
    <source>
        <dbReference type="ARBA" id="ARBA00022827"/>
    </source>
</evidence>
<organism evidence="5 6">
    <name type="scientific">Pseudomonas taiwanensis</name>
    <dbReference type="NCBI Taxonomy" id="470150"/>
    <lineage>
        <taxon>Bacteria</taxon>
        <taxon>Pseudomonadati</taxon>
        <taxon>Pseudomonadota</taxon>
        <taxon>Gammaproteobacteria</taxon>
        <taxon>Pseudomonadales</taxon>
        <taxon>Pseudomonadaceae</taxon>
        <taxon>Pseudomonas</taxon>
    </lineage>
</organism>
<protein>
    <submittedName>
        <fullName evidence="5">FAD-dependent monooxygenase</fullName>
    </submittedName>
</protein>
<dbReference type="Gene3D" id="3.50.50.60">
    <property type="entry name" value="FAD/NAD(P)-binding domain"/>
    <property type="match status" value="1"/>
</dbReference>
<dbReference type="Pfam" id="PF01494">
    <property type="entry name" value="FAD_binding_3"/>
    <property type="match status" value="1"/>
</dbReference>
<sequence>MSKNIDAGDVLIVGCGPVGIMTAYALKQAGASVTVIEAGNTWNDSPRAMCYMGSTVTVLEKLGLLQDVTAVSLKVEGFREFWPDLNLSVTQDLAPIGDRTYTYDLNCGQDKVVEIALRHARAAGVNVEFSSKLVSFTQDKFGVSTVIESPEGPKIFRTKYLVGADGARSSVRELMNVKFEGHTWESYFVSNNVYCDMSSLGFHPATYVCNPEYGGVVCAIDKDGLWRLTYREDGSHSPETFKERQRAKLSNLIPEGVAYEIASNSPYRVHQRCATSLREGRVLLTGDAGHITNPMGGFGLTTGIWSGMVLADSLGAVLNGEESEDVLDRYSDERRRVFWEYTSPAATETKRMIEEPDLKTRLADYQKSSTRHERPQELIELLSYPFNVIGNPIREGSRWAGVNPFRK</sequence>
<evidence type="ECO:0000256" key="2">
    <source>
        <dbReference type="ARBA" id="ARBA00022630"/>
    </source>
</evidence>